<comment type="function">
    <text evidence="13">Transport of potassium into the cell. Likely operates as a K(+):H(+) symporter.</text>
</comment>
<evidence type="ECO:0000256" key="5">
    <source>
        <dbReference type="ARBA" id="ARBA00022519"/>
    </source>
</evidence>
<comment type="catalytic activity">
    <reaction evidence="13">
        <text>K(+)(in) + H(+)(in) = K(+)(out) + H(+)(out)</text>
        <dbReference type="Rhea" id="RHEA:28490"/>
        <dbReference type="ChEBI" id="CHEBI:15378"/>
        <dbReference type="ChEBI" id="CHEBI:29103"/>
    </reaction>
</comment>
<evidence type="ECO:0000256" key="6">
    <source>
        <dbReference type="ARBA" id="ARBA00022538"/>
    </source>
</evidence>
<proteinExistence type="inferred from homology"/>
<dbReference type="RefSeq" id="WP_322099116.1">
    <property type="nucleotide sequence ID" value="NZ_FTOA01000003.1"/>
</dbReference>
<keyword evidence="17" id="KW-1185">Reference proteome</keyword>
<keyword evidence="6 13" id="KW-0633">Potassium transport</keyword>
<dbReference type="GO" id="GO:0015293">
    <property type="term" value="F:symporter activity"/>
    <property type="evidence" value="ECO:0007669"/>
    <property type="project" value="UniProtKB-UniRule"/>
</dbReference>
<keyword evidence="12 13" id="KW-0472">Membrane</keyword>
<feature type="transmembrane region" description="Helical" evidence="13">
    <location>
        <begin position="141"/>
        <end position="162"/>
    </location>
</feature>
<feature type="transmembrane region" description="Helical" evidence="13">
    <location>
        <begin position="403"/>
        <end position="423"/>
    </location>
</feature>
<reference evidence="16 17" key="1">
    <citation type="submission" date="2017-01" db="EMBL/GenBank/DDBJ databases">
        <authorList>
            <person name="Mah S.A."/>
            <person name="Swanson W.J."/>
            <person name="Moy G.W."/>
            <person name="Vacquier V.D."/>
        </authorList>
    </citation>
    <scope>NUCLEOTIDE SEQUENCE [LARGE SCALE GENOMIC DNA]</scope>
    <source>
        <strain evidence="16 17">DSM 11589</strain>
    </source>
</reference>
<dbReference type="InterPro" id="IPR053951">
    <property type="entry name" value="K_trans_N"/>
</dbReference>
<feature type="domain" description="K+ potassium transporter integral membrane" evidence="14">
    <location>
        <begin position="16"/>
        <end position="469"/>
    </location>
</feature>
<feature type="transmembrane region" description="Helical" evidence="13">
    <location>
        <begin position="174"/>
        <end position="191"/>
    </location>
</feature>
<dbReference type="GO" id="GO:0005886">
    <property type="term" value="C:plasma membrane"/>
    <property type="evidence" value="ECO:0007669"/>
    <property type="project" value="UniProtKB-SubCell"/>
</dbReference>
<evidence type="ECO:0000313" key="16">
    <source>
        <dbReference type="EMBL" id="SIS71404.1"/>
    </source>
</evidence>
<dbReference type="InterPro" id="IPR053952">
    <property type="entry name" value="K_trans_C"/>
</dbReference>
<keyword evidence="10 13" id="KW-1133">Transmembrane helix</keyword>
<sequence>MTQDSTASRPPALSALMLGALGVVFGDIGTSPLYALKESFSPEHGLPISQANVLGILSLAIWSITLVVSTKYVVFVMRADNRGEGGAFALLSVIHRVLTDKPRLSGVVTILGLLAACLFYGDSVITPAMSVMSAIEGLEIALPQMDSYVDVITVAILIGLFAMQRLGTDGVGKVFGPITLVWFLAIGYLGVRTIGQAPAVMAAFSPHYAIKFLMTNGLHGFSVLGSVVLAITGAEALYADMGHFGRRPIRLTWYLIVLPSLILNYLGQGALILHDPTLVGNPFFYMVPKIMLVPMVILATFATIIASQAVISGAFSLTWQAIHLGFLPRMRIVHTSKDHMGQIYIPFVNWTLMVVVVALVPIFQTSSNLAAAYGVAVTTVMVITLMMIAVAMRYLWKWAMWRIVVACLVFGMLDVALFSANIIKVPDGGWLPLVIAAVLFVIMMAWQAGRRALAAAQEQDSMPLEDFLSHLSPSTVRVPGHAVFLMGPGQGAPLSLLHNVKHNKVIHERMIFLTVSMEEVPVIPQEQKVVRHELSPGVQRMFLRYGYMEAINIPRTLARATEAQLGFFYEPLAMSYFLSRDNIMVNGRSPLPWWKAGLFSWMARTAASATDYFQLPPNRVVELGGQTFL</sequence>
<evidence type="ECO:0000256" key="2">
    <source>
        <dbReference type="ARBA" id="ARBA00007019"/>
    </source>
</evidence>
<comment type="subcellular location">
    <subcellularLocation>
        <location evidence="13">Cell membrane</location>
        <topology evidence="13">Multi-pass membrane protein</topology>
    </subcellularLocation>
    <subcellularLocation>
        <location evidence="1">Membrane</location>
        <topology evidence="1">Multi-pass membrane protein</topology>
    </subcellularLocation>
</comment>
<feature type="transmembrane region" description="Helical" evidence="13">
    <location>
        <begin position="251"/>
        <end position="273"/>
    </location>
</feature>
<dbReference type="STRING" id="80876.SAMN05421779_103238"/>
<evidence type="ECO:0000256" key="1">
    <source>
        <dbReference type="ARBA" id="ARBA00004141"/>
    </source>
</evidence>
<comment type="similarity">
    <text evidence="2 13">Belongs to the HAK/KUP transporter (TC 2.A.72) family.</text>
</comment>
<feature type="domain" description="K+ potassium transporter C-terminal" evidence="15">
    <location>
        <begin position="479"/>
        <end position="626"/>
    </location>
</feature>
<evidence type="ECO:0000256" key="11">
    <source>
        <dbReference type="ARBA" id="ARBA00023065"/>
    </source>
</evidence>
<evidence type="ECO:0000259" key="15">
    <source>
        <dbReference type="Pfam" id="PF22776"/>
    </source>
</evidence>
<evidence type="ECO:0000256" key="7">
    <source>
        <dbReference type="ARBA" id="ARBA00022692"/>
    </source>
</evidence>
<dbReference type="Proteomes" id="UP000185678">
    <property type="component" value="Unassembled WGS sequence"/>
</dbReference>
<organism evidence="16 17">
    <name type="scientific">Insolitispirillum peregrinum</name>
    <dbReference type="NCBI Taxonomy" id="80876"/>
    <lineage>
        <taxon>Bacteria</taxon>
        <taxon>Pseudomonadati</taxon>
        <taxon>Pseudomonadota</taxon>
        <taxon>Alphaproteobacteria</taxon>
        <taxon>Rhodospirillales</taxon>
        <taxon>Novispirillaceae</taxon>
        <taxon>Insolitispirillum</taxon>
    </lineage>
</organism>
<evidence type="ECO:0000256" key="4">
    <source>
        <dbReference type="ARBA" id="ARBA00022475"/>
    </source>
</evidence>
<protein>
    <recommendedName>
        <fullName evidence="13">Probable potassium transport system protein Kup</fullName>
    </recommendedName>
</protein>
<evidence type="ECO:0000256" key="13">
    <source>
        <dbReference type="HAMAP-Rule" id="MF_01522"/>
    </source>
</evidence>
<keyword evidence="11 13" id="KW-0406">Ion transport</keyword>
<dbReference type="InterPro" id="IPR023051">
    <property type="entry name" value="Kup"/>
</dbReference>
<feature type="transmembrane region" description="Helical" evidence="13">
    <location>
        <begin position="218"/>
        <end position="239"/>
    </location>
</feature>
<keyword evidence="4 13" id="KW-1003">Cell membrane</keyword>
<dbReference type="HAMAP" id="MF_01522">
    <property type="entry name" value="Kup"/>
    <property type="match status" value="1"/>
</dbReference>
<dbReference type="GO" id="GO:0015079">
    <property type="term" value="F:potassium ion transmembrane transporter activity"/>
    <property type="evidence" value="ECO:0007669"/>
    <property type="project" value="UniProtKB-UniRule"/>
</dbReference>
<evidence type="ECO:0000256" key="9">
    <source>
        <dbReference type="ARBA" id="ARBA00022958"/>
    </source>
</evidence>
<keyword evidence="9 13" id="KW-0630">Potassium</keyword>
<feature type="transmembrane region" description="Helical" evidence="13">
    <location>
        <begin position="429"/>
        <end position="446"/>
    </location>
</feature>
<feature type="transmembrane region" description="Helical" evidence="13">
    <location>
        <begin position="54"/>
        <end position="74"/>
    </location>
</feature>
<accession>A0A1N7LC53</accession>
<name>A0A1N7LC53_9PROT</name>
<keyword evidence="5" id="KW-0997">Cell inner membrane</keyword>
<evidence type="ECO:0000313" key="17">
    <source>
        <dbReference type="Proteomes" id="UP000185678"/>
    </source>
</evidence>
<feature type="transmembrane region" description="Helical" evidence="13">
    <location>
        <begin position="12"/>
        <end position="34"/>
    </location>
</feature>
<evidence type="ECO:0000256" key="8">
    <source>
        <dbReference type="ARBA" id="ARBA00022847"/>
    </source>
</evidence>
<dbReference type="PANTHER" id="PTHR30540:SF79">
    <property type="entry name" value="LOW AFFINITY POTASSIUM TRANSPORT SYSTEM PROTEIN KUP"/>
    <property type="match status" value="1"/>
</dbReference>
<dbReference type="Pfam" id="PF22776">
    <property type="entry name" value="K_trans_C"/>
    <property type="match status" value="1"/>
</dbReference>
<dbReference type="InterPro" id="IPR003855">
    <property type="entry name" value="K+_transporter"/>
</dbReference>
<dbReference type="Pfam" id="PF02705">
    <property type="entry name" value="K_trans"/>
    <property type="match status" value="1"/>
</dbReference>
<keyword evidence="3 13" id="KW-0813">Transport</keyword>
<dbReference type="AlphaFoldDB" id="A0A1N7LC53"/>
<feature type="transmembrane region" description="Helical" evidence="13">
    <location>
        <begin position="293"/>
        <end position="322"/>
    </location>
</feature>
<evidence type="ECO:0000256" key="12">
    <source>
        <dbReference type="ARBA" id="ARBA00023136"/>
    </source>
</evidence>
<feature type="transmembrane region" description="Helical" evidence="13">
    <location>
        <begin position="343"/>
        <end position="364"/>
    </location>
</feature>
<evidence type="ECO:0000259" key="14">
    <source>
        <dbReference type="Pfam" id="PF02705"/>
    </source>
</evidence>
<feature type="transmembrane region" description="Helical" evidence="13">
    <location>
        <begin position="370"/>
        <end position="391"/>
    </location>
</feature>
<dbReference type="EMBL" id="FTOA01000003">
    <property type="protein sequence ID" value="SIS71404.1"/>
    <property type="molecule type" value="Genomic_DNA"/>
</dbReference>
<gene>
    <name evidence="13" type="primary">kup</name>
    <name evidence="16" type="ORF">SAMN05421779_103238</name>
</gene>
<dbReference type="PANTHER" id="PTHR30540">
    <property type="entry name" value="OSMOTIC STRESS POTASSIUM TRANSPORTER"/>
    <property type="match status" value="1"/>
</dbReference>
<keyword evidence="8 13" id="KW-0769">Symport</keyword>
<keyword evidence="7 13" id="KW-0812">Transmembrane</keyword>
<evidence type="ECO:0000256" key="3">
    <source>
        <dbReference type="ARBA" id="ARBA00022448"/>
    </source>
</evidence>
<feature type="transmembrane region" description="Helical" evidence="13">
    <location>
        <begin position="104"/>
        <end position="121"/>
    </location>
</feature>
<evidence type="ECO:0000256" key="10">
    <source>
        <dbReference type="ARBA" id="ARBA00022989"/>
    </source>
</evidence>